<protein>
    <recommendedName>
        <fullName evidence="3">Urease accessory protein UreD</fullName>
    </recommendedName>
</protein>
<comment type="subcellular location">
    <subcellularLocation>
        <location evidence="3">Cytoplasm</location>
    </subcellularLocation>
</comment>
<evidence type="ECO:0000313" key="5">
    <source>
        <dbReference type="Proteomes" id="UP000261739"/>
    </source>
</evidence>
<evidence type="ECO:0000256" key="1">
    <source>
        <dbReference type="ARBA" id="ARBA00007177"/>
    </source>
</evidence>
<comment type="caution">
    <text evidence="4">The sequence shown here is derived from an EMBL/GenBank/DDBJ whole genome shotgun (WGS) entry which is preliminary data.</text>
</comment>
<proteinExistence type="inferred from homology"/>
<dbReference type="Pfam" id="PF01774">
    <property type="entry name" value="UreD"/>
    <property type="match status" value="1"/>
</dbReference>
<dbReference type="GO" id="GO:0005737">
    <property type="term" value="C:cytoplasm"/>
    <property type="evidence" value="ECO:0007669"/>
    <property type="project" value="UniProtKB-SubCell"/>
</dbReference>
<keyword evidence="3" id="KW-0996">Nickel insertion</keyword>
<gene>
    <name evidence="3" type="primary">ureD</name>
    <name evidence="4" type="ORF">DIW82_02665</name>
</gene>
<name>A0A3D4SWP7_9CORY</name>
<accession>A0A3D4SWP7</accession>
<dbReference type="PANTHER" id="PTHR33643:SF1">
    <property type="entry name" value="UREASE ACCESSORY PROTEIN D"/>
    <property type="match status" value="1"/>
</dbReference>
<comment type="similarity">
    <text evidence="1 3">Belongs to the UreD family.</text>
</comment>
<dbReference type="InterPro" id="IPR002669">
    <property type="entry name" value="UreD"/>
</dbReference>
<dbReference type="AlphaFoldDB" id="A0A3D4SWP7"/>
<organism evidence="4 5">
    <name type="scientific">Corynebacterium nuruki</name>
    <dbReference type="NCBI Taxonomy" id="1032851"/>
    <lineage>
        <taxon>Bacteria</taxon>
        <taxon>Bacillati</taxon>
        <taxon>Actinomycetota</taxon>
        <taxon>Actinomycetes</taxon>
        <taxon>Mycobacteriales</taxon>
        <taxon>Corynebacteriaceae</taxon>
        <taxon>Corynebacterium</taxon>
    </lineage>
</organism>
<evidence type="ECO:0000313" key="4">
    <source>
        <dbReference type="EMBL" id="HCT13714.1"/>
    </source>
</evidence>
<evidence type="ECO:0000256" key="2">
    <source>
        <dbReference type="ARBA" id="ARBA00023186"/>
    </source>
</evidence>
<dbReference type="Proteomes" id="UP000261739">
    <property type="component" value="Unassembled WGS sequence"/>
</dbReference>
<dbReference type="HAMAP" id="MF_01384">
    <property type="entry name" value="UreD"/>
    <property type="match status" value="1"/>
</dbReference>
<reference evidence="4 5" key="1">
    <citation type="journal article" date="2018" name="Nat. Biotechnol.">
        <title>A standardized bacterial taxonomy based on genome phylogeny substantially revises the tree of life.</title>
        <authorList>
            <person name="Parks D.H."/>
            <person name="Chuvochina M."/>
            <person name="Waite D.W."/>
            <person name="Rinke C."/>
            <person name="Skarshewski A."/>
            <person name="Chaumeil P.A."/>
            <person name="Hugenholtz P."/>
        </authorList>
    </citation>
    <scope>NUCLEOTIDE SEQUENCE [LARGE SCALE GENOMIC DNA]</scope>
    <source>
        <strain evidence="4">UBA11247</strain>
    </source>
</reference>
<dbReference type="STRING" id="863239.GCA_000213935_01136"/>
<evidence type="ECO:0000256" key="3">
    <source>
        <dbReference type="HAMAP-Rule" id="MF_01384"/>
    </source>
</evidence>
<dbReference type="GO" id="GO:0016151">
    <property type="term" value="F:nickel cation binding"/>
    <property type="evidence" value="ECO:0007669"/>
    <property type="project" value="UniProtKB-UniRule"/>
</dbReference>
<comment type="subunit">
    <text evidence="3">UreD, UreF and UreG form a complex that acts as a GTP-hydrolysis-dependent molecular chaperone, activating the urease apoprotein by helping to assemble the nickel containing metallocenter of UreC. The UreE protein probably delivers the nickel.</text>
</comment>
<keyword evidence="3" id="KW-0963">Cytoplasm</keyword>
<dbReference type="PANTHER" id="PTHR33643">
    <property type="entry name" value="UREASE ACCESSORY PROTEIN D"/>
    <property type="match status" value="1"/>
</dbReference>
<keyword evidence="2 3" id="KW-0143">Chaperone</keyword>
<dbReference type="EMBL" id="DQID01000075">
    <property type="protein sequence ID" value="HCT13714.1"/>
    <property type="molecule type" value="Genomic_DNA"/>
</dbReference>
<comment type="function">
    <text evidence="3">Required for maturation of urease via the functional incorporation of the urease nickel metallocenter.</text>
</comment>
<sequence>MRGLCDEVTASGDGVLPVGRPGKVGVLDLSLGVDADGTTGVTGRFVKAPVQLTRPLYIDPGDPGEAFVYVRTTGGGLAQNDRVRQNVRLGAGARATLTTQAATPVHRMNAGLATQWVSIGVGEKAVCEYLPGQSILFAGSRLLQVTDVSLADSATLLAAEVVLTGRLARGERDRYDAFGQCVRVERAGRPLLSDTLCVVGAGQGRSEMLLSRWPVWGTVLIVPPAEWAGARVRELLESVRGLLVGLCAGVEPTELTAAASTMVGDAGITVRVAGEDPVAVRSVVDAVHGHAREAVLGRPAVDLRRM</sequence>